<dbReference type="InterPro" id="IPR012341">
    <property type="entry name" value="6hp_glycosidase-like_sf"/>
</dbReference>
<dbReference type="OrthoDB" id="3902805at2"/>
<dbReference type="RefSeq" id="WP_101824045.1">
    <property type="nucleotide sequence ID" value="NZ_PJZH01000006.1"/>
</dbReference>
<proteinExistence type="predicted"/>
<dbReference type="SUPFAM" id="SSF48208">
    <property type="entry name" value="Six-hairpin glycosidases"/>
    <property type="match status" value="1"/>
</dbReference>
<dbReference type="PANTHER" id="PTHR31616">
    <property type="entry name" value="TREHALASE"/>
    <property type="match status" value="1"/>
</dbReference>
<reference evidence="3 4" key="1">
    <citation type="submission" date="2017-12" db="EMBL/GenBank/DDBJ databases">
        <title>Characterization of six clinical isolates of Enterochimera gen. nov., a novel genus of the Yersiniaciae family and the three species Enterochimera arupensis sp. nov., Enterochimera coloradensis sp. nov, and Enterochimera californica sp. nov.</title>
        <authorList>
            <person name="Rossi A."/>
            <person name="Fisher M."/>
        </authorList>
    </citation>
    <scope>NUCLEOTIDE SEQUENCE [LARGE SCALE GENOMIC DNA]</scope>
    <source>
        <strain evidence="4">2016-Iso4</strain>
    </source>
</reference>
<dbReference type="Gene3D" id="1.50.10.10">
    <property type="match status" value="1"/>
</dbReference>
<evidence type="ECO:0000259" key="1">
    <source>
        <dbReference type="Pfam" id="PF00723"/>
    </source>
</evidence>
<dbReference type="InterPro" id="IPR045582">
    <property type="entry name" value="Trehalase-like_N"/>
</dbReference>
<feature type="domain" description="Trehalase-like N-terminal" evidence="2">
    <location>
        <begin position="21"/>
        <end position="92"/>
    </location>
</feature>
<name>A0A2N5E5P7_9GAMM</name>
<keyword evidence="3" id="KW-0378">Hydrolase</keyword>
<dbReference type="InterPro" id="IPR008928">
    <property type="entry name" value="6-hairpin_glycosidase_sf"/>
</dbReference>
<keyword evidence="4" id="KW-1185">Reference proteome</keyword>
<dbReference type="AlphaFoldDB" id="A0A2N5E5P7"/>
<dbReference type="Pfam" id="PF00723">
    <property type="entry name" value="Glyco_hydro_15"/>
    <property type="match status" value="1"/>
</dbReference>
<dbReference type="PANTHER" id="PTHR31616:SF0">
    <property type="entry name" value="GLUCAN 1,4-ALPHA-GLUCOSIDASE"/>
    <property type="match status" value="1"/>
</dbReference>
<dbReference type="EMBL" id="PJZH01000006">
    <property type="protein sequence ID" value="PLR36471.1"/>
    <property type="molecule type" value="Genomic_DNA"/>
</dbReference>
<protein>
    <submittedName>
        <fullName evidence="3">Glycoside hydrolase family 15</fullName>
    </submittedName>
</protein>
<comment type="caution">
    <text evidence="3">The sequence shown here is derived from an EMBL/GenBank/DDBJ whole genome shotgun (WGS) entry which is preliminary data.</text>
</comment>
<dbReference type="Proteomes" id="UP000234503">
    <property type="component" value="Unassembled WGS sequence"/>
</dbReference>
<evidence type="ECO:0000313" key="4">
    <source>
        <dbReference type="Proteomes" id="UP000234503"/>
    </source>
</evidence>
<organism evidence="3 4">
    <name type="scientific">Chimaeribacter coloradensis</name>
    <dbReference type="NCBI Taxonomy" id="2060068"/>
    <lineage>
        <taxon>Bacteria</taxon>
        <taxon>Pseudomonadati</taxon>
        <taxon>Pseudomonadota</taxon>
        <taxon>Gammaproteobacteria</taxon>
        <taxon>Enterobacterales</taxon>
        <taxon>Yersiniaceae</taxon>
        <taxon>Chimaeribacter</taxon>
    </lineage>
</organism>
<dbReference type="GO" id="GO:0005975">
    <property type="term" value="P:carbohydrate metabolic process"/>
    <property type="evidence" value="ECO:0007669"/>
    <property type="project" value="InterPro"/>
</dbReference>
<sequence length="626" mass="69466">MTKYHGTEVFRDGEGFCDLGDYTALGEGRTVALLAPDGSVDWWCVPGLDSPPLFDRLLDAGQGGYFQLLPEAPYRMTRHYRENSNVLETLYETAGGRVKITESVNSTLAGPLPWNELARRIEGLEGQVAMTLRLKIGTAAESRRPWKHDTVQGTVWNVGSLLLMLRTSDAINDQAACDDQGVTATFTVDAGERYLAALLVTEDEPLAVPCLERIDERIETSDLAWRSWSHGLCYEGKYRDEVLRSALALKFLWYSPTGALAAAATMALPEGEGNDKNYDYRYAWVRDSCMIIKSFIYLGALEDCKAAFSWLAAALKANGGELRTCFRLDGTPVPEETYVPVQGYRGAQPVRLGNNAAGQLQLCNYGDVLDTAARFTEAGHVLDLHTSRLLGHLANRCADSWMQKDSGIWELPELQHYTQSKMACWVALNQAVNLAKGGYIEPTWLQRWERERDRIRDWIETHCWSEDRQAYTIWPGTPRLDASVALMHQYGKAVSEARMLSTLDLLREELGTDHKMIYRYTGVDKEENTFIACALWMAEALAALGRQEEGESAMRVVLETLSQGKNAGIMSEMYSVRKQKCCGNMPQGLSHLSVICASHTISVAAGAGDQEALDNPGGTDSGNVRL</sequence>
<gene>
    <name evidence="3" type="ORF">CYR32_08940</name>
</gene>
<evidence type="ECO:0000313" key="3">
    <source>
        <dbReference type="EMBL" id="PLR36471.1"/>
    </source>
</evidence>
<dbReference type="GO" id="GO:0004553">
    <property type="term" value="F:hydrolase activity, hydrolyzing O-glycosyl compounds"/>
    <property type="evidence" value="ECO:0007669"/>
    <property type="project" value="TreeGrafter"/>
</dbReference>
<evidence type="ECO:0000259" key="2">
    <source>
        <dbReference type="Pfam" id="PF19291"/>
    </source>
</evidence>
<dbReference type="Pfam" id="PF19291">
    <property type="entry name" value="TREH_N"/>
    <property type="match status" value="1"/>
</dbReference>
<feature type="domain" description="GH15-like" evidence="1">
    <location>
        <begin position="236"/>
        <end position="558"/>
    </location>
</feature>
<accession>A0A2N5E5P7</accession>
<dbReference type="InterPro" id="IPR011613">
    <property type="entry name" value="GH15-like"/>
</dbReference>